<proteinExistence type="predicted"/>
<feature type="compositionally biased region" description="Low complexity" evidence="1">
    <location>
        <begin position="59"/>
        <end position="76"/>
    </location>
</feature>
<evidence type="ECO:0000313" key="2">
    <source>
        <dbReference type="EMBL" id="EDR02527.1"/>
    </source>
</evidence>
<dbReference type="KEGG" id="lbc:LACBIDRAFT_309470"/>
<organism evidence="3">
    <name type="scientific">Laccaria bicolor (strain S238N-H82 / ATCC MYA-4686)</name>
    <name type="common">Bicoloured deceiver</name>
    <name type="synonym">Laccaria laccata var. bicolor</name>
    <dbReference type="NCBI Taxonomy" id="486041"/>
    <lineage>
        <taxon>Eukaryota</taxon>
        <taxon>Fungi</taxon>
        <taxon>Dikarya</taxon>
        <taxon>Basidiomycota</taxon>
        <taxon>Agaricomycotina</taxon>
        <taxon>Agaricomycetes</taxon>
        <taxon>Agaricomycetidae</taxon>
        <taxon>Agaricales</taxon>
        <taxon>Agaricineae</taxon>
        <taxon>Hydnangiaceae</taxon>
        <taxon>Laccaria</taxon>
    </lineage>
</organism>
<gene>
    <name evidence="2" type="ORF">LACBIDRAFT_309470</name>
</gene>
<feature type="region of interest" description="Disordered" evidence="1">
    <location>
        <begin position="1"/>
        <end position="76"/>
    </location>
</feature>
<dbReference type="AlphaFoldDB" id="B0DSD8"/>
<sequence>MSFGAPKVEKPSPAYHGDYGGPGPSAYNMPTPHPYTANQQNQAGPKTAAYQQAPPPQYYQPQHQSTPYQGQPQTQPQMIYVQPQQPQQNKKQDDSCCTPCAFLAGCCAGILCCPCLLCC</sequence>
<dbReference type="Proteomes" id="UP000001194">
    <property type="component" value="Unassembled WGS sequence"/>
</dbReference>
<name>B0DSD8_LACBS</name>
<protein>
    <submittedName>
        <fullName evidence="2">Predicted protein</fullName>
    </submittedName>
</protein>
<accession>B0DSD8</accession>
<dbReference type="EMBL" id="DS547130">
    <property type="protein sequence ID" value="EDR02527.1"/>
    <property type="molecule type" value="Genomic_DNA"/>
</dbReference>
<evidence type="ECO:0000256" key="1">
    <source>
        <dbReference type="SAM" id="MobiDB-lite"/>
    </source>
</evidence>
<dbReference type="HOGENOM" id="CLU_2061854_0_0_1"/>
<keyword evidence="3" id="KW-1185">Reference proteome</keyword>
<reference evidence="2 3" key="1">
    <citation type="journal article" date="2008" name="Nature">
        <title>The genome of Laccaria bicolor provides insights into mycorrhizal symbiosis.</title>
        <authorList>
            <person name="Martin F."/>
            <person name="Aerts A."/>
            <person name="Ahren D."/>
            <person name="Brun A."/>
            <person name="Danchin E.G.J."/>
            <person name="Duchaussoy F."/>
            <person name="Gibon J."/>
            <person name="Kohler A."/>
            <person name="Lindquist E."/>
            <person name="Pereda V."/>
            <person name="Salamov A."/>
            <person name="Shapiro H.J."/>
            <person name="Wuyts J."/>
            <person name="Blaudez D."/>
            <person name="Buee M."/>
            <person name="Brokstein P."/>
            <person name="Canbaeck B."/>
            <person name="Cohen D."/>
            <person name="Courty P.E."/>
            <person name="Coutinho P.M."/>
            <person name="Delaruelle C."/>
            <person name="Detter J.C."/>
            <person name="Deveau A."/>
            <person name="DiFazio S."/>
            <person name="Duplessis S."/>
            <person name="Fraissinet-Tachet L."/>
            <person name="Lucic E."/>
            <person name="Frey-Klett P."/>
            <person name="Fourrey C."/>
            <person name="Feussner I."/>
            <person name="Gay G."/>
            <person name="Grimwood J."/>
            <person name="Hoegger P.J."/>
            <person name="Jain P."/>
            <person name="Kilaru S."/>
            <person name="Labbe J."/>
            <person name="Lin Y.C."/>
            <person name="Legue V."/>
            <person name="Le Tacon F."/>
            <person name="Marmeisse R."/>
            <person name="Melayah D."/>
            <person name="Montanini B."/>
            <person name="Muratet M."/>
            <person name="Nehls U."/>
            <person name="Niculita-Hirzel H."/>
            <person name="Oudot-Le Secq M.P."/>
            <person name="Peter M."/>
            <person name="Quesneville H."/>
            <person name="Rajashekar B."/>
            <person name="Reich M."/>
            <person name="Rouhier N."/>
            <person name="Schmutz J."/>
            <person name="Yin T."/>
            <person name="Chalot M."/>
            <person name="Henrissat B."/>
            <person name="Kuees U."/>
            <person name="Lucas S."/>
            <person name="Van de Peer Y."/>
            <person name="Podila G.K."/>
            <person name="Polle A."/>
            <person name="Pukkila P.J."/>
            <person name="Richardson P.M."/>
            <person name="Rouze P."/>
            <person name="Sanders I.R."/>
            <person name="Stajich J.E."/>
            <person name="Tunlid A."/>
            <person name="Tuskan G."/>
            <person name="Grigoriev I.V."/>
        </authorList>
    </citation>
    <scope>NUCLEOTIDE SEQUENCE [LARGE SCALE GENOMIC DNA]</scope>
    <source>
        <strain evidence="3">S238N-H82 / ATCC MYA-4686</strain>
    </source>
</reference>
<dbReference type="OrthoDB" id="10381712at2759"/>
<dbReference type="InParanoid" id="B0DSD8"/>
<dbReference type="GeneID" id="6082480"/>
<evidence type="ECO:0000313" key="3">
    <source>
        <dbReference type="Proteomes" id="UP000001194"/>
    </source>
</evidence>
<dbReference type="RefSeq" id="XP_001886890.1">
    <property type="nucleotide sequence ID" value="XM_001886855.1"/>
</dbReference>